<evidence type="ECO:0000313" key="4">
    <source>
        <dbReference type="EMBL" id="KAL3269582.1"/>
    </source>
</evidence>
<protein>
    <recommendedName>
        <fullName evidence="3">PCI domain-containing protein</fullName>
    </recommendedName>
</protein>
<keyword evidence="1" id="KW-0175">Coiled coil</keyword>
<feature type="compositionally biased region" description="Basic and acidic residues" evidence="2">
    <location>
        <begin position="789"/>
        <end position="838"/>
    </location>
</feature>
<feature type="region of interest" description="Disordered" evidence="2">
    <location>
        <begin position="300"/>
        <end position="319"/>
    </location>
</feature>
<dbReference type="InterPro" id="IPR000717">
    <property type="entry name" value="PCI_dom"/>
</dbReference>
<feature type="region of interest" description="Disordered" evidence="2">
    <location>
        <begin position="508"/>
        <end position="991"/>
    </location>
</feature>
<dbReference type="AlphaFoldDB" id="A0ABD2MTD9"/>
<evidence type="ECO:0000256" key="1">
    <source>
        <dbReference type="SAM" id="Coils"/>
    </source>
</evidence>
<evidence type="ECO:0000256" key="2">
    <source>
        <dbReference type="SAM" id="MobiDB-lite"/>
    </source>
</evidence>
<organism evidence="4 5">
    <name type="scientific">Cryptolaemus montrouzieri</name>
    <dbReference type="NCBI Taxonomy" id="559131"/>
    <lineage>
        <taxon>Eukaryota</taxon>
        <taxon>Metazoa</taxon>
        <taxon>Ecdysozoa</taxon>
        <taxon>Arthropoda</taxon>
        <taxon>Hexapoda</taxon>
        <taxon>Insecta</taxon>
        <taxon>Pterygota</taxon>
        <taxon>Neoptera</taxon>
        <taxon>Endopterygota</taxon>
        <taxon>Coleoptera</taxon>
        <taxon>Polyphaga</taxon>
        <taxon>Cucujiformia</taxon>
        <taxon>Coccinelloidea</taxon>
        <taxon>Coccinellidae</taxon>
        <taxon>Scymninae</taxon>
        <taxon>Scymnini</taxon>
        <taxon>Cryptolaemus</taxon>
    </lineage>
</organism>
<dbReference type="EMBL" id="JABFTP020000021">
    <property type="protein sequence ID" value="KAL3269582.1"/>
    <property type="molecule type" value="Genomic_DNA"/>
</dbReference>
<dbReference type="Proteomes" id="UP001516400">
    <property type="component" value="Unassembled WGS sequence"/>
</dbReference>
<feature type="compositionally biased region" description="Basic and acidic residues" evidence="2">
    <location>
        <begin position="746"/>
        <end position="781"/>
    </location>
</feature>
<dbReference type="InterPro" id="IPR027512">
    <property type="entry name" value="EIF3A"/>
</dbReference>
<evidence type="ECO:0000259" key="3">
    <source>
        <dbReference type="PROSITE" id="PS50250"/>
    </source>
</evidence>
<dbReference type="Gene3D" id="1.25.40.860">
    <property type="match status" value="1"/>
</dbReference>
<dbReference type="PANTHER" id="PTHR14005:SF0">
    <property type="entry name" value="EUKARYOTIC TRANSLATION INITIATION FACTOR 3 SUBUNIT A"/>
    <property type="match status" value="1"/>
</dbReference>
<name>A0ABD2MTD9_9CUCU</name>
<feature type="compositionally biased region" description="Basic and acidic residues" evidence="2">
    <location>
        <begin position="508"/>
        <end position="575"/>
    </location>
</feature>
<feature type="compositionally biased region" description="Basic and acidic residues" evidence="2">
    <location>
        <begin position="848"/>
        <end position="874"/>
    </location>
</feature>
<proteinExistence type="predicted"/>
<sequence>MKKNITQEELQRMACRVLLATLSIPLPSAHPEFDRFIETDKSPLEKAQRLAVLLGLFQPPTRASLLKDLVRVNVVALATPQLQELYNWLEVEFHPLLLCSRVQMVIKSIMQEENSPLQQYIKALQDVTLVRLVRQIAQVYQTIEFDRLIELSKFSTPFHMERLLVDCVRYNDMQVRIDHGKKCVHFGMDLSESQREDKPEGPTLQVMPSEQIRNQLVNMSIVLHQAIGVINPQRKKAERDRLRTLMVQNYHDNKLREHQKILQRHKIIEDRKEYIERLNTVREEEEQRRLEEIQRQHQLAEQKRLEHEREERERKRAQNEIQQIKDRHLKEKLLQIKLTGHGQKILKKLDEDDIKKLDADQIAAKEAEELQKERRELLAKLKSQEKKVDYFERAKRLEEIPLLQASIKEKQLQDQNFWELQETERIAIAIEERKLAVATRDRLLRMKPDKDAFLEKLKKERNIVYEDKVKEFEELLAQERKKRLQKRKVERKEDRRINWLKEKEKYEQKKREEQRRKEEEERMRLEEIARKDREERERIQREEKDKRNKENKEMLERVAAKQRAKEEEIDRKLRAQQEQLAEQVKGKDWRNKGSDKRSERDRDSDRPSLRDRDSDRPSLRDRDSDRPSLRDRDSDRPSLRDRDSDRPLLRDKDSDRRPLEKDSERKSQISDRERDAERRTITSDRDRSKPAESESTDGGNSWRRIDSKPSEPSDEGKKTEAYKPKFRMNAEELRSSDSAPSAWRNFKNEEKRDEDKDRRDDRERRDDRDWRPVKDGEDRNISRGGGSFMRRDDNRYSKKDDREDRGPRRDDDQDREDRSFRRDFRGDSRRQDDKDEGRIGGGAWRTGGLDKRRDDREDNRGPRKDDRDRDEAPRDMGSWRSSRKADEDQPSSVYRPPRGGMNRDRDTARDRDGPPREKDSARSRDVPRDKEAPKESSDWRTTRTKGGDDQIKRTGGGDDKPPAPSKEKVREPSEKPQTEDADGWSTVSKRR</sequence>
<accession>A0ABD2MTD9</accession>
<dbReference type="FunFam" id="1.25.40.860:FF:000007">
    <property type="entry name" value="Eukaryotic translation initiation factor 3 subunit A"/>
    <property type="match status" value="1"/>
</dbReference>
<dbReference type="SMART" id="SM00088">
    <property type="entry name" value="PINT"/>
    <property type="match status" value="1"/>
</dbReference>
<feature type="domain" description="PCI" evidence="3">
    <location>
        <begin position="10"/>
        <end position="191"/>
    </location>
</feature>
<dbReference type="Pfam" id="PF01399">
    <property type="entry name" value="PCI"/>
    <property type="match status" value="1"/>
</dbReference>
<keyword evidence="5" id="KW-1185">Reference proteome</keyword>
<evidence type="ECO:0000313" key="5">
    <source>
        <dbReference type="Proteomes" id="UP001516400"/>
    </source>
</evidence>
<feature type="coiled-coil region" evidence="1">
    <location>
        <begin position="360"/>
        <end position="387"/>
    </location>
</feature>
<gene>
    <name evidence="4" type="ORF">HHI36_008646</name>
</gene>
<reference evidence="4 5" key="1">
    <citation type="journal article" date="2021" name="BMC Biol.">
        <title>Horizontally acquired antibacterial genes associated with adaptive radiation of ladybird beetles.</title>
        <authorList>
            <person name="Li H.S."/>
            <person name="Tang X.F."/>
            <person name="Huang Y.H."/>
            <person name="Xu Z.Y."/>
            <person name="Chen M.L."/>
            <person name="Du X.Y."/>
            <person name="Qiu B.Y."/>
            <person name="Chen P.T."/>
            <person name="Zhang W."/>
            <person name="Slipinski A."/>
            <person name="Escalona H.E."/>
            <person name="Waterhouse R.M."/>
            <person name="Zwick A."/>
            <person name="Pang H."/>
        </authorList>
    </citation>
    <scope>NUCLEOTIDE SEQUENCE [LARGE SCALE GENOMIC DNA]</scope>
    <source>
        <strain evidence="4">SYSU2018</strain>
    </source>
</reference>
<feature type="compositionally biased region" description="Basic and acidic residues" evidence="2">
    <location>
        <begin position="703"/>
        <end position="735"/>
    </location>
</feature>
<feature type="compositionally biased region" description="Basic and acidic residues" evidence="2">
    <location>
        <begin position="901"/>
        <end position="978"/>
    </location>
</feature>
<dbReference type="PANTHER" id="PTHR14005">
    <property type="entry name" value="EUKARYOTIC TRANSLATION INITIATION FACTOR 3, THETA SUBUNIT"/>
    <property type="match status" value="1"/>
</dbReference>
<feature type="compositionally biased region" description="Basic and acidic residues" evidence="2">
    <location>
        <begin position="584"/>
        <end position="692"/>
    </location>
</feature>
<dbReference type="PROSITE" id="PS50250">
    <property type="entry name" value="PCI"/>
    <property type="match status" value="1"/>
</dbReference>
<comment type="caution">
    <text evidence="4">The sequence shown here is derived from an EMBL/GenBank/DDBJ whole genome shotgun (WGS) entry which is preliminary data.</text>
</comment>